<dbReference type="GO" id="GO:0031085">
    <property type="term" value="C:BLOC-3 complex"/>
    <property type="evidence" value="ECO:0007669"/>
    <property type="project" value="TreeGrafter"/>
</dbReference>
<proteinExistence type="predicted"/>
<organism evidence="2">
    <name type="scientific">Vannella robusta</name>
    <dbReference type="NCBI Taxonomy" id="1487602"/>
    <lineage>
        <taxon>Eukaryota</taxon>
        <taxon>Amoebozoa</taxon>
        <taxon>Discosea</taxon>
        <taxon>Flabellinia</taxon>
        <taxon>Vannellidae</taxon>
        <taxon>Vannella</taxon>
    </lineage>
</organism>
<reference evidence="2" key="1">
    <citation type="submission" date="2021-01" db="EMBL/GenBank/DDBJ databases">
        <authorList>
            <person name="Corre E."/>
            <person name="Pelletier E."/>
            <person name="Niang G."/>
            <person name="Scheremetjew M."/>
            <person name="Finn R."/>
            <person name="Kale V."/>
            <person name="Holt S."/>
            <person name="Cochrane G."/>
            <person name="Meng A."/>
            <person name="Brown T."/>
            <person name="Cohen L."/>
        </authorList>
    </citation>
    <scope>NUCLEOTIDE SEQUENCE</scope>
    <source>
        <strain evidence="2">DIVA3 518/3/11/1/6</strain>
    </source>
</reference>
<sequence length="333" mass="38085">MYLCGNIREQASQEDLRCKVVKPKSSATAIPGAKLIGVDNLSQSVPGVGWGKPMEEETSRIEEAPVATLRKIEPPKSEKKQTKSPAVIPSLHTEIYLRSMGDIFHLHSYELEGPVLLTILTSGDELTSEEKDALWTVRKEVKKDLQSGLMVFMNVLHRTHLESVKLTYIHQLPGLVHFMYVERHADRLFAPKISGLVGEHFQHDVLPEFRKTCKEYLRSKIWDLVFHAQDSLLNGYHTMLMTHGDFQYSYRLWFEDLETASIIPMDKSLKAAIQAEAKKGRPLSSTWYQDLTKRLFNNKRVKCYELYSLYLSGLNAKTITNYNNTLVSGLRSR</sequence>
<dbReference type="InterPro" id="IPR026053">
    <property type="entry name" value="HPS1"/>
</dbReference>
<dbReference type="InterPro" id="IPR043970">
    <property type="entry name" value="FUZ/MON1/HPS1_longin_3"/>
</dbReference>
<dbReference type="PANTHER" id="PTHR12761:SF1">
    <property type="entry name" value="BLOC-3 COMPLEX MEMBER HPS1"/>
    <property type="match status" value="1"/>
</dbReference>
<protein>
    <recommendedName>
        <fullName evidence="1">FUZ/MON1/HPS1 third Longin domain-containing protein</fullName>
    </recommendedName>
</protein>
<evidence type="ECO:0000259" key="1">
    <source>
        <dbReference type="Pfam" id="PF19038"/>
    </source>
</evidence>
<gene>
    <name evidence="2" type="ORF">VSP0166_LOCUS12844</name>
</gene>
<dbReference type="PANTHER" id="PTHR12761">
    <property type="entry name" value="HERMANSKY-PUDLAK SYNDROME PROTEIN 1"/>
    <property type="match status" value="1"/>
</dbReference>
<dbReference type="GO" id="GO:0016192">
    <property type="term" value="P:vesicle-mediated transport"/>
    <property type="evidence" value="ECO:0007669"/>
    <property type="project" value="InterPro"/>
</dbReference>
<dbReference type="Pfam" id="PF19038">
    <property type="entry name" value="Fuz_longin_3"/>
    <property type="match status" value="1"/>
</dbReference>
<feature type="domain" description="FUZ/MON1/HPS1 third Longin" evidence="1">
    <location>
        <begin position="174"/>
        <end position="329"/>
    </location>
</feature>
<evidence type="ECO:0000313" key="2">
    <source>
        <dbReference type="EMBL" id="CAE2230246.1"/>
    </source>
</evidence>
<name>A0A7S4IIP6_9EUKA</name>
<dbReference type="GO" id="GO:0005085">
    <property type="term" value="F:guanyl-nucleotide exchange factor activity"/>
    <property type="evidence" value="ECO:0007669"/>
    <property type="project" value="TreeGrafter"/>
</dbReference>
<dbReference type="EMBL" id="HBKP01018106">
    <property type="protein sequence ID" value="CAE2230246.1"/>
    <property type="molecule type" value="Transcribed_RNA"/>
</dbReference>
<accession>A0A7S4IIP6</accession>
<dbReference type="AlphaFoldDB" id="A0A7S4IIP6"/>